<dbReference type="SUPFAM" id="SSF55073">
    <property type="entry name" value="Nucleotide cyclase"/>
    <property type="match status" value="1"/>
</dbReference>
<dbReference type="InterPro" id="IPR029787">
    <property type="entry name" value="Nucleotide_cyclase"/>
</dbReference>
<dbReference type="FunFam" id="3.30.70.270:FF:000001">
    <property type="entry name" value="Diguanylate cyclase domain protein"/>
    <property type="match status" value="1"/>
</dbReference>
<dbReference type="NCBIfam" id="TIGR00254">
    <property type="entry name" value="GGDEF"/>
    <property type="match status" value="1"/>
</dbReference>
<dbReference type="PANTHER" id="PTHR45138:SF9">
    <property type="entry name" value="DIGUANYLATE CYCLASE DGCM-RELATED"/>
    <property type="match status" value="1"/>
</dbReference>
<sequence length="381" mass="42598">MNQQEPQYFVLIVPGCLLLLGLAFLLGRWILRDQRFLSWVAAGYIIPSLALSAQSLMTNAQLADWSVVIATFYLFGSWAVAQGMAVRNGSHAHPCIALLIAAITLALLFYFSHIDDRLWFRIVILNAGIALVQLLAVRSLFARPTPEDLSERVLNISYSVSIAYTLARPLVVYSFVPAVDMDNLTRSNLWLLMLATSVLLCLWFALVVFAITVRDILLKVSDERYRDSLTLLLNRRGFFESAKIFMSQPGDQRYFLLVCDIDHFKHINDNWGHLEGDQVLQVVSRTLLTNVRGGDLVARFGGEEFVMLMKGNNMTDASSLAERIRYQLEQTTFSHSAEKVTGSFGLVEVNSLQDLPAAIGRADALLYQAKNAGRNQICVTA</sequence>
<dbReference type="EC" id="2.7.7.65" evidence="2"/>
<comment type="caution">
    <text evidence="6">The sequence shown here is derived from an EMBL/GenBank/DDBJ whole genome shotgun (WGS) entry which is preliminary data.</text>
</comment>
<dbReference type="PANTHER" id="PTHR45138">
    <property type="entry name" value="REGULATORY COMPONENTS OF SENSORY TRANSDUCTION SYSTEM"/>
    <property type="match status" value="1"/>
</dbReference>
<evidence type="ECO:0000256" key="1">
    <source>
        <dbReference type="ARBA" id="ARBA00001946"/>
    </source>
</evidence>
<dbReference type="AlphaFoldDB" id="A0A928YSK3"/>
<accession>A0A928YSK3</accession>
<reference evidence="6" key="1">
    <citation type="submission" date="2018-07" db="EMBL/GenBank/DDBJ databases">
        <title>Genome assembly of strain Ka43.</title>
        <authorList>
            <person name="Kukolya J."/>
            <person name="Nagy I."/>
            <person name="Horvath B."/>
            <person name="Toth A."/>
        </authorList>
    </citation>
    <scope>NUCLEOTIDE SEQUENCE</scope>
    <source>
        <strain evidence="6">KB43</strain>
    </source>
</reference>
<name>A0A928YSK3_9GAMM</name>
<evidence type="ECO:0000313" key="6">
    <source>
        <dbReference type="EMBL" id="MBE8716099.1"/>
    </source>
</evidence>
<dbReference type="InterPro" id="IPR050469">
    <property type="entry name" value="Diguanylate_Cyclase"/>
</dbReference>
<dbReference type="InterPro" id="IPR043128">
    <property type="entry name" value="Rev_trsase/Diguanyl_cyclase"/>
</dbReference>
<feature type="transmembrane region" description="Helical" evidence="4">
    <location>
        <begin position="62"/>
        <end position="81"/>
    </location>
</feature>
<proteinExistence type="predicted"/>
<dbReference type="SMART" id="SM00267">
    <property type="entry name" value="GGDEF"/>
    <property type="match status" value="1"/>
</dbReference>
<keyword evidence="4" id="KW-1133">Transmembrane helix</keyword>
<comment type="catalytic activity">
    <reaction evidence="3">
        <text>2 GTP = 3',3'-c-di-GMP + 2 diphosphate</text>
        <dbReference type="Rhea" id="RHEA:24898"/>
        <dbReference type="ChEBI" id="CHEBI:33019"/>
        <dbReference type="ChEBI" id="CHEBI:37565"/>
        <dbReference type="ChEBI" id="CHEBI:58805"/>
        <dbReference type="EC" id="2.7.7.65"/>
    </reaction>
</comment>
<dbReference type="CDD" id="cd01949">
    <property type="entry name" value="GGDEF"/>
    <property type="match status" value="1"/>
</dbReference>
<dbReference type="InterPro" id="IPR000160">
    <property type="entry name" value="GGDEF_dom"/>
</dbReference>
<keyword evidence="7" id="KW-1185">Reference proteome</keyword>
<evidence type="ECO:0000256" key="3">
    <source>
        <dbReference type="ARBA" id="ARBA00034247"/>
    </source>
</evidence>
<feature type="transmembrane region" description="Helical" evidence="4">
    <location>
        <begin position="118"/>
        <end position="141"/>
    </location>
</feature>
<feature type="domain" description="GGDEF" evidence="5">
    <location>
        <begin position="252"/>
        <end position="381"/>
    </location>
</feature>
<evidence type="ECO:0000256" key="2">
    <source>
        <dbReference type="ARBA" id="ARBA00012528"/>
    </source>
</evidence>
<dbReference type="EMBL" id="PRDL01000001">
    <property type="protein sequence ID" value="MBE8716099.1"/>
    <property type="molecule type" value="Genomic_DNA"/>
</dbReference>
<evidence type="ECO:0000259" key="5">
    <source>
        <dbReference type="PROSITE" id="PS50887"/>
    </source>
</evidence>
<dbReference type="GO" id="GO:0052621">
    <property type="term" value="F:diguanylate cyclase activity"/>
    <property type="evidence" value="ECO:0007669"/>
    <property type="project" value="UniProtKB-EC"/>
</dbReference>
<keyword evidence="4" id="KW-0812">Transmembrane</keyword>
<keyword evidence="4" id="KW-0472">Membrane</keyword>
<organism evidence="6 7">
    <name type="scientific">Cellvibrio polysaccharolyticus</name>
    <dbReference type="NCBI Taxonomy" id="2082724"/>
    <lineage>
        <taxon>Bacteria</taxon>
        <taxon>Pseudomonadati</taxon>
        <taxon>Pseudomonadota</taxon>
        <taxon>Gammaproteobacteria</taxon>
        <taxon>Cellvibrionales</taxon>
        <taxon>Cellvibrionaceae</taxon>
        <taxon>Cellvibrio</taxon>
    </lineage>
</organism>
<gene>
    <name evidence="6" type="ORF">C4F51_02730</name>
</gene>
<feature type="transmembrane region" description="Helical" evidence="4">
    <location>
        <begin position="6"/>
        <end position="27"/>
    </location>
</feature>
<feature type="transmembrane region" description="Helical" evidence="4">
    <location>
        <begin position="153"/>
        <end position="176"/>
    </location>
</feature>
<comment type="cofactor">
    <cofactor evidence="1">
        <name>Mg(2+)</name>
        <dbReference type="ChEBI" id="CHEBI:18420"/>
    </cofactor>
</comment>
<evidence type="ECO:0000256" key="4">
    <source>
        <dbReference type="SAM" id="Phobius"/>
    </source>
</evidence>
<feature type="transmembrane region" description="Helical" evidence="4">
    <location>
        <begin position="36"/>
        <end position="56"/>
    </location>
</feature>
<evidence type="ECO:0000313" key="7">
    <source>
        <dbReference type="Proteomes" id="UP000652567"/>
    </source>
</evidence>
<dbReference type="PROSITE" id="PS50887">
    <property type="entry name" value="GGDEF"/>
    <property type="match status" value="1"/>
</dbReference>
<dbReference type="Gene3D" id="3.30.70.270">
    <property type="match status" value="1"/>
</dbReference>
<dbReference type="Pfam" id="PF00990">
    <property type="entry name" value="GGDEF"/>
    <property type="match status" value="1"/>
</dbReference>
<protein>
    <recommendedName>
        <fullName evidence="2">diguanylate cyclase</fullName>
        <ecNumber evidence="2">2.7.7.65</ecNumber>
    </recommendedName>
</protein>
<feature type="transmembrane region" description="Helical" evidence="4">
    <location>
        <begin position="188"/>
        <end position="211"/>
    </location>
</feature>
<feature type="transmembrane region" description="Helical" evidence="4">
    <location>
        <begin position="93"/>
        <end position="112"/>
    </location>
</feature>
<dbReference type="Proteomes" id="UP000652567">
    <property type="component" value="Unassembled WGS sequence"/>
</dbReference>